<proteinExistence type="predicted"/>
<protein>
    <submittedName>
        <fullName evidence="2">DNA pilot protein</fullName>
    </submittedName>
</protein>
<evidence type="ECO:0000313" key="2">
    <source>
        <dbReference type="EMBL" id="UPW40997.1"/>
    </source>
</evidence>
<organism evidence="2">
    <name type="scientific">Sigmofec virus UA08Rod_5824</name>
    <dbReference type="NCBI Taxonomy" id="2929441"/>
    <lineage>
        <taxon>Viruses</taxon>
        <taxon>Monodnaviria</taxon>
        <taxon>Sangervirae</taxon>
        <taxon>Phixviricota</taxon>
        <taxon>Malgrandaviricetes</taxon>
        <taxon>Petitvirales</taxon>
        <taxon>Microviridae</taxon>
    </lineage>
</organism>
<name>A0A976N0X7_9VIRU</name>
<feature type="compositionally biased region" description="Low complexity" evidence="1">
    <location>
        <begin position="137"/>
        <end position="156"/>
    </location>
</feature>
<dbReference type="EMBL" id="OM869530">
    <property type="protein sequence ID" value="UPW40997.1"/>
    <property type="molecule type" value="Genomic_DNA"/>
</dbReference>
<accession>A0A976N0X7</accession>
<sequence>MAGYTSARLVANSGPKFSSAVTYSTPSGNISSVNGSPYFYSDSSTTARDYSNDIASYLSQALGVARENSAFNAEEAAKQRDWSSREAEITREFNAVEAGKNRDWQKMMSDTAHQREVADLIAAGLNPVLSATGGNGASVTSGSSASAALPSGSSAHADTSGSAAVANILGSLLTAQTRLLEMTTNAETQRAVADKYTAAQQLTALISADASKYGANLSSAASRYSADQHLAGTRYSADRSLAATIGAAGIHADASRYAADASAYAHQYGSDVAAAASRYAAEMGYAGKRDFPSNIYGATGSLLSLLVPRSTDGSSTGALVNDIISGDRNAALSKVKGDFAKTKEVANLLTILGFPTTPASGKIQSRSGSKK</sequence>
<reference evidence="2" key="1">
    <citation type="submission" date="2022-02" db="EMBL/GenBank/DDBJ databases">
        <title>Towards deciphering the DNA virus diversity associated with rodent species in the families Cricetidae and Heteromyidae.</title>
        <authorList>
            <person name="Lund M."/>
            <person name="Larsen B.B."/>
            <person name="Gryseels S."/>
            <person name="Kraberger S."/>
            <person name="Rowsey D.M."/>
            <person name="Steger L."/>
            <person name="Yule K.M."/>
            <person name="Upham N.S."/>
            <person name="Worobey M."/>
            <person name="Van Doorslaer K."/>
            <person name="Varsani A."/>
        </authorList>
    </citation>
    <scope>NUCLEOTIDE SEQUENCE</scope>
    <source>
        <strain evidence="2">UA08Rod_5824</strain>
    </source>
</reference>
<feature type="region of interest" description="Disordered" evidence="1">
    <location>
        <begin position="135"/>
        <end position="156"/>
    </location>
</feature>
<evidence type="ECO:0000256" key="1">
    <source>
        <dbReference type="SAM" id="MobiDB-lite"/>
    </source>
</evidence>